<name>A0A7X1KPN5_9SPHN</name>
<proteinExistence type="predicted"/>
<gene>
    <name evidence="1" type="ORF">H7F53_07180</name>
</gene>
<comment type="caution">
    <text evidence="1">The sequence shown here is derived from an EMBL/GenBank/DDBJ whole genome shotgun (WGS) entry which is preliminary data.</text>
</comment>
<reference evidence="1 2" key="1">
    <citation type="submission" date="2020-08" db="EMBL/GenBank/DDBJ databases">
        <title>The genome sequence of type strain Novosphingobium piscinae KCTC 42194.</title>
        <authorList>
            <person name="Liu Y."/>
        </authorList>
    </citation>
    <scope>NUCLEOTIDE SEQUENCE [LARGE SCALE GENOMIC DNA]</scope>
    <source>
        <strain evidence="1 2">KCTC 42194</strain>
    </source>
</reference>
<evidence type="ECO:0000313" key="2">
    <source>
        <dbReference type="Proteomes" id="UP000551327"/>
    </source>
</evidence>
<keyword evidence="2" id="KW-1185">Reference proteome</keyword>
<sequence>MRHSAGIGLGPAGSCTAEAALRQCRYAVRIALFDRQAAMLNAARP</sequence>
<dbReference type="AlphaFoldDB" id="A0A7X1KPN5"/>
<accession>A0A7X1KPN5</accession>
<dbReference type="EMBL" id="JACLAX010000005">
    <property type="protein sequence ID" value="MBC2668921.1"/>
    <property type="molecule type" value="Genomic_DNA"/>
</dbReference>
<organism evidence="1 2">
    <name type="scientific">Novosphingobium piscinae</name>
    <dbReference type="NCBI Taxonomy" id="1507448"/>
    <lineage>
        <taxon>Bacteria</taxon>
        <taxon>Pseudomonadati</taxon>
        <taxon>Pseudomonadota</taxon>
        <taxon>Alphaproteobacteria</taxon>
        <taxon>Sphingomonadales</taxon>
        <taxon>Sphingomonadaceae</taxon>
        <taxon>Novosphingobium</taxon>
    </lineage>
</organism>
<evidence type="ECO:0000313" key="1">
    <source>
        <dbReference type="EMBL" id="MBC2668921.1"/>
    </source>
</evidence>
<dbReference type="RefSeq" id="WP_185678805.1">
    <property type="nucleotide sequence ID" value="NZ_JACLAX010000005.1"/>
</dbReference>
<dbReference type="Proteomes" id="UP000551327">
    <property type="component" value="Unassembled WGS sequence"/>
</dbReference>
<protein>
    <submittedName>
        <fullName evidence="1">Uncharacterized protein</fullName>
    </submittedName>
</protein>